<dbReference type="InterPro" id="IPR051058">
    <property type="entry name" value="GDSL_Est/Lipase"/>
</dbReference>
<evidence type="ECO:0000313" key="3">
    <source>
        <dbReference type="Proteomes" id="UP000054166"/>
    </source>
</evidence>
<dbReference type="SUPFAM" id="SSF52266">
    <property type="entry name" value="SGNH hydrolase"/>
    <property type="match status" value="1"/>
</dbReference>
<name>A0A0C3GEB9_PILCF</name>
<dbReference type="Gene3D" id="3.40.50.1110">
    <property type="entry name" value="SGNH hydrolase"/>
    <property type="match status" value="1"/>
</dbReference>
<dbReference type="OrthoDB" id="1600564at2759"/>
<reference evidence="2 3" key="1">
    <citation type="submission" date="2014-04" db="EMBL/GenBank/DDBJ databases">
        <authorList>
            <consortium name="DOE Joint Genome Institute"/>
            <person name="Kuo A."/>
            <person name="Tarkka M."/>
            <person name="Buscot F."/>
            <person name="Kohler A."/>
            <person name="Nagy L.G."/>
            <person name="Floudas D."/>
            <person name="Copeland A."/>
            <person name="Barry K.W."/>
            <person name="Cichocki N."/>
            <person name="Veneault-Fourrey C."/>
            <person name="LaButti K."/>
            <person name="Lindquist E.A."/>
            <person name="Lipzen A."/>
            <person name="Lundell T."/>
            <person name="Morin E."/>
            <person name="Murat C."/>
            <person name="Sun H."/>
            <person name="Tunlid A."/>
            <person name="Henrissat B."/>
            <person name="Grigoriev I.V."/>
            <person name="Hibbett D.S."/>
            <person name="Martin F."/>
            <person name="Nordberg H.P."/>
            <person name="Cantor M.N."/>
            <person name="Hua S.X."/>
        </authorList>
    </citation>
    <scope>NUCLEOTIDE SEQUENCE [LARGE SCALE GENOMIC DNA]</scope>
    <source>
        <strain evidence="2 3">F 1598</strain>
    </source>
</reference>
<dbReference type="Pfam" id="PF00657">
    <property type="entry name" value="Lipase_GDSL"/>
    <property type="match status" value="1"/>
</dbReference>
<dbReference type="InterPro" id="IPR001087">
    <property type="entry name" value="GDSL"/>
</dbReference>
<organism evidence="2 3">
    <name type="scientific">Piloderma croceum (strain F 1598)</name>
    <dbReference type="NCBI Taxonomy" id="765440"/>
    <lineage>
        <taxon>Eukaryota</taxon>
        <taxon>Fungi</taxon>
        <taxon>Dikarya</taxon>
        <taxon>Basidiomycota</taxon>
        <taxon>Agaricomycotina</taxon>
        <taxon>Agaricomycetes</taxon>
        <taxon>Agaricomycetidae</taxon>
        <taxon>Atheliales</taxon>
        <taxon>Atheliaceae</taxon>
        <taxon>Piloderma</taxon>
    </lineage>
</organism>
<dbReference type="EMBL" id="KN832974">
    <property type="protein sequence ID" value="KIM90034.1"/>
    <property type="molecule type" value="Genomic_DNA"/>
</dbReference>
<dbReference type="HOGENOM" id="CLU_015101_3_1_1"/>
<dbReference type="STRING" id="765440.A0A0C3GEB9"/>
<evidence type="ECO:0000313" key="2">
    <source>
        <dbReference type="EMBL" id="KIM90034.1"/>
    </source>
</evidence>
<sequence>MRPVEAPVRPPTFRSEDDAACASDDMLVSPRNFAHMRVLFQLALALACPAIILPASCEYYRPRRASPKTTLKDIIVFGDSFADNGNAYRFDNETWPADPHYYHGRFSNGPVWVEDLAGILGVKLHDYAVGGATSDNKLVQGYTGSNSSIAVPSATDQVSQYLGDAISKENKAGALFIIAIGANDAFFDVNVTAAETVGNIVRMMKKLRYHGAKHFLLASYPDLSRLPLRAYSSPAVIQQLHTYSTELRALLQALTGTNVAFADFYQLIEGVLANPDRYGYDKTKVTKSCLTGVYHEAPKSLCDDPDRYIFWDEYHPTRKTHQLLAVTAEKDIQRFSS</sequence>
<dbReference type="PANTHER" id="PTHR45648">
    <property type="entry name" value="GDSL LIPASE/ACYLHYDROLASE FAMILY PROTEIN (AFU_ORTHOLOGUE AFUA_4G14700)"/>
    <property type="match status" value="1"/>
</dbReference>
<keyword evidence="3" id="KW-1185">Reference proteome</keyword>
<dbReference type="PANTHER" id="PTHR45648:SF22">
    <property type="entry name" value="GDSL LIPASE_ACYLHYDROLASE FAMILY PROTEIN (AFU_ORTHOLOGUE AFUA_4G14700)"/>
    <property type="match status" value="1"/>
</dbReference>
<dbReference type="Proteomes" id="UP000054166">
    <property type="component" value="Unassembled WGS sequence"/>
</dbReference>
<dbReference type="CDD" id="cd01846">
    <property type="entry name" value="fatty_acyltransferase_like"/>
    <property type="match status" value="1"/>
</dbReference>
<dbReference type="AlphaFoldDB" id="A0A0C3GEB9"/>
<dbReference type="GO" id="GO:0016788">
    <property type="term" value="F:hydrolase activity, acting on ester bonds"/>
    <property type="evidence" value="ECO:0007669"/>
    <property type="project" value="InterPro"/>
</dbReference>
<evidence type="ECO:0000256" key="1">
    <source>
        <dbReference type="ARBA" id="ARBA00022801"/>
    </source>
</evidence>
<gene>
    <name evidence="2" type="ORF">PILCRDRAFT_2272</name>
</gene>
<keyword evidence="1" id="KW-0378">Hydrolase</keyword>
<dbReference type="InterPro" id="IPR036514">
    <property type="entry name" value="SGNH_hydro_sf"/>
</dbReference>
<accession>A0A0C3GEB9</accession>
<protein>
    <submittedName>
        <fullName evidence="2">Carbohydrate esterase family 16 protein</fullName>
    </submittedName>
</protein>
<reference evidence="3" key="2">
    <citation type="submission" date="2015-01" db="EMBL/GenBank/DDBJ databases">
        <title>Evolutionary Origins and Diversification of the Mycorrhizal Mutualists.</title>
        <authorList>
            <consortium name="DOE Joint Genome Institute"/>
            <consortium name="Mycorrhizal Genomics Consortium"/>
            <person name="Kohler A."/>
            <person name="Kuo A."/>
            <person name="Nagy L.G."/>
            <person name="Floudas D."/>
            <person name="Copeland A."/>
            <person name="Barry K.W."/>
            <person name="Cichocki N."/>
            <person name="Veneault-Fourrey C."/>
            <person name="LaButti K."/>
            <person name="Lindquist E.A."/>
            <person name="Lipzen A."/>
            <person name="Lundell T."/>
            <person name="Morin E."/>
            <person name="Murat C."/>
            <person name="Riley R."/>
            <person name="Ohm R."/>
            <person name="Sun H."/>
            <person name="Tunlid A."/>
            <person name="Henrissat B."/>
            <person name="Grigoriev I.V."/>
            <person name="Hibbett D.S."/>
            <person name="Martin F."/>
        </authorList>
    </citation>
    <scope>NUCLEOTIDE SEQUENCE [LARGE SCALE GENOMIC DNA]</scope>
    <source>
        <strain evidence="3">F 1598</strain>
    </source>
</reference>
<dbReference type="InParanoid" id="A0A0C3GEB9"/>
<proteinExistence type="predicted"/>